<dbReference type="RefSeq" id="WP_345218688.1">
    <property type="nucleotide sequence ID" value="NZ_BAABGN010000013.1"/>
</dbReference>
<dbReference type="EMBL" id="BAABGN010000013">
    <property type="protein sequence ID" value="GAA4432904.1"/>
    <property type="molecule type" value="Genomic_DNA"/>
</dbReference>
<organism evidence="3 4">
    <name type="scientific">Georgenia halophila</name>
    <dbReference type="NCBI Taxonomy" id="620889"/>
    <lineage>
        <taxon>Bacteria</taxon>
        <taxon>Bacillati</taxon>
        <taxon>Actinomycetota</taxon>
        <taxon>Actinomycetes</taxon>
        <taxon>Micrococcales</taxon>
        <taxon>Bogoriellaceae</taxon>
        <taxon>Georgenia</taxon>
    </lineage>
</organism>
<name>A0ABP8LR01_9MICO</name>
<accession>A0ABP8LR01</accession>
<dbReference type="Gene3D" id="1.10.287.1490">
    <property type="match status" value="1"/>
</dbReference>
<feature type="domain" description="CT398-like coiled coil hairpin" evidence="2">
    <location>
        <begin position="15"/>
        <end position="194"/>
    </location>
</feature>
<dbReference type="Proteomes" id="UP001500622">
    <property type="component" value="Unassembled WGS sequence"/>
</dbReference>
<dbReference type="PANTHER" id="PTHR39082">
    <property type="entry name" value="PHOSPHOLIPASE C-BETA-2-RELATED"/>
    <property type="match status" value="1"/>
</dbReference>
<keyword evidence="1" id="KW-0175">Coiled coil</keyword>
<evidence type="ECO:0000313" key="3">
    <source>
        <dbReference type="EMBL" id="GAA4432904.1"/>
    </source>
</evidence>
<sequence length="251" mass="27559">MTTAPKDAQRKLLDLQALDTRLAKLAHQRRTLPVLAALQELEGRGEDVHRAQVEARTVAADTRRELARSEADVEQVRSRAARHQATLDAGQGVSRELLALQNELAQLGERQSVLEEIELEIMERLETAEKQVAELEAQEKAIAGDREQHIADRDAAFAEIDAEAEKLNAQRAELAGEVDAELLDLYEYARSRTGGLGVVALHGHRTEGVSIDFSLSELSAIDTAAEDEVLVSEEHGYVLVRLDDGETSGRA</sequence>
<comment type="caution">
    <text evidence="3">The sequence shown here is derived from an EMBL/GenBank/DDBJ whole genome shotgun (WGS) entry which is preliminary data.</text>
</comment>
<dbReference type="PANTHER" id="PTHR39082:SF1">
    <property type="entry name" value="SCAVENGER RECEPTOR CLASS A MEMBER 3"/>
    <property type="match status" value="1"/>
</dbReference>
<feature type="coiled-coil region" evidence="1">
    <location>
        <begin position="59"/>
        <end position="177"/>
    </location>
</feature>
<evidence type="ECO:0000259" key="2">
    <source>
        <dbReference type="Pfam" id="PF24481"/>
    </source>
</evidence>
<dbReference type="InterPro" id="IPR056003">
    <property type="entry name" value="CT398_CC_hairpin"/>
</dbReference>
<evidence type="ECO:0000313" key="4">
    <source>
        <dbReference type="Proteomes" id="UP001500622"/>
    </source>
</evidence>
<reference evidence="4" key="1">
    <citation type="journal article" date="2019" name="Int. J. Syst. Evol. Microbiol.">
        <title>The Global Catalogue of Microorganisms (GCM) 10K type strain sequencing project: providing services to taxonomists for standard genome sequencing and annotation.</title>
        <authorList>
            <consortium name="The Broad Institute Genomics Platform"/>
            <consortium name="The Broad Institute Genome Sequencing Center for Infectious Disease"/>
            <person name="Wu L."/>
            <person name="Ma J."/>
        </authorList>
    </citation>
    <scope>NUCLEOTIDE SEQUENCE [LARGE SCALE GENOMIC DNA]</scope>
    <source>
        <strain evidence="4">JCM 17810</strain>
    </source>
</reference>
<proteinExistence type="predicted"/>
<keyword evidence="4" id="KW-1185">Reference proteome</keyword>
<dbReference type="InterPro" id="IPR052376">
    <property type="entry name" value="Oxidative_Scav/Glycosyltrans"/>
</dbReference>
<gene>
    <name evidence="3" type="ORF">GCM10023169_39220</name>
</gene>
<dbReference type="Pfam" id="PF24481">
    <property type="entry name" value="CT398_CC"/>
    <property type="match status" value="1"/>
</dbReference>
<protein>
    <submittedName>
        <fullName evidence="3">C4-type zinc ribbon domain-containing protein</fullName>
    </submittedName>
</protein>
<evidence type="ECO:0000256" key="1">
    <source>
        <dbReference type="SAM" id="Coils"/>
    </source>
</evidence>